<dbReference type="CDD" id="cd14611">
    <property type="entry name" value="R-PTPc-R"/>
    <property type="match status" value="1"/>
</dbReference>
<evidence type="ECO:0000256" key="12">
    <source>
        <dbReference type="SAM" id="SignalP"/>
    </source>
</evidence>
<evidence type="ECO:0000256" key="6">
    <source>
        <dbReference type="ARBA" id="ARBA00022912"/>
    </source>
</evidence>
<dbReference type="Proteomes" id="UP000694421">
    <property type="component" value="Unplaced"/>
</dbReference>
<feature type="transmembrane region" description="Helical" evidence="11">
    <location>
        <begin position="230"/>
        <end position="253"/>
    </location>
</feature>
<evidence type="ECO:0000259" key="14">
    <source>
        <dbReference type="PROSITE" id="PS50056"/>
    </source>
</evidence>
<feature type="chain" id="PRO_5034065456" description="protein-tyrosine-phosphatase" evidence="12">
    <location>
        <begin position="23"/>
        <end position="657"/>
    </location>
</feature>
<feature type="domain" description="Tyrosine-protein phosphatase" evidence="13">
    <location>
        <begin position="393"/>
        <end position="647"/>
    </location>
</feature>
<reference evidence="15" key="1">
    <citation type="submission" date="2025-08" db="UniProtKB">
        <authorList>
            <consortium name="Ensembl"/>
        </authorList>
    </citation>
    <scope>IDENTIFICATION</scope>
</reference>
<dbReference type="InterPro" id="IPR008356">
    <property type="entry name" value="Tyr_Pase_KIM-con"/>
</dbReference>
<feature type="domain" description="Tyrosine specific protein phosphatases" evidence="14">
    <location>
        <begin position="562"/>
        <end position="638"/>
    </location>
</feature>
<dbReference type="SMART" id="SM00404">
    <property type="entry name" value="PTPc_motif"/>
    <property type="match status" value="1"/>
</dbReference>
<dbReference type="PIRSF" id="PIRSF001997">
    <property type="entry name" value="PTPRR"/>
    <property type="match status" value="1"/>
</dbReference>
<dbReference type="InterPro" id="IPR016130">
    <property type="entry name" value="Tyr_Pase_AS"/>
</dbReference>
<dbReference type="InterPro" id="IPR000387">
    <property type="entry name" value="Tyr_Pase_dom"/>
</dbReference>
<dbReference type="GO" id="GO:0019901">
    <property type="term" value="F:protein kinase binding"/>
    <property type="evidence" value="ECO:0007669"/>
    <property type="project" value="Ensembl"/>
</dbReference>
<feature type="active site" description="Phosphocysteine intermediate" evidence="9">
    <location>
        <position position="588"/>
    </location>
</feature>
<name>A0A8D0DUS6_SALMN</name>
<dbReference type="SMART" id="SM00194">
    <property type="entry name" value="PTPc"/>
    <property type="match status" value="1"/>
</dbReference>
<evidence type="ECO:0000256" key="3">
    <source>
        <dbReference type="ARBA" id="ARBA00022553"/>
    </source>
</evidence>
<evidence type="ECO:0000313" key="16">
    <source>
        <dbReference type="Proteomes" id="UP000694421"/>
    </source>
</evidence>
<organism evidence="15 16">
    <name type="scientific">Salvator merianae</name>
    <name type="common">Argentine black and white tegu</name>
    <name type="synonym">Tupinambis merianae</name>
    <dbReference type="NCBI Taxonomy" id="96440"/>
    <lineage>
        <taxon>Eukaryota</taxon>
        <taxon>Metazoa</taxon>
        <taxon>Chordata</taxon>
        <taxon>Craniata</taxon>
        <taxon>Vertebrata</taxon>
        <taxon>Euteleostomi</taxon>
        <taxon>Lepidosauria</taxon>
        <taxon>Squamata</taxon>
        <taxon>Bifurcata</taxon>
        <taxon>Unidentata</taxon>
        <taxon>Episquamata</taxon>
        <taxon>Laterata</taxon>
        <taxon>Teiioidea</taxon>
        <taxon>Teiidae</taxon>
        <taxon>Salvator</taxon>
    </lineage>
</organism>
<dbReference type="InterPro" id="IPR029021">
    <property type="entry name" value="Prot-tyrosine_phosphatase-like"/>
</dbReference>
<dbReference type="GO" id="GO:0070373">
    <property type="term" value="P:negative regulation of ERK1 and ERK2 cascade"/>
    <property type="evidence" value="ECO:0007669"/>
    <property type="project" value="Ensembl"/>
</dbReference>
<dbReference type="Pfam" id="PF26155">
    <property type="entry name" value="PTPRR_N"/>
    <property type="match status" value="1"/>
</dbReference>
<dbReference type="GO" id="GO:0010633">
    <property type="term" value="P:negative regulation of epithelial cell migration"/>
    <property type="evidence" value="ECO:0007669"/>
    <property type="project" value="Ensembl"/>
</dbReference>
<feature type="signal peptide" evidence="12">
    <location>
        <begin position="1"/>
        <end position="22"/>
    </location>
</feature>
<accession>A0A8D0DUS6</accession>
<evidence type="ECO:0000256" key="5">
    <source>
        <dbReference type="ARBA" id="ARBA00022801"/>
    </source>
</evidence>
<dbReference type="Pfam" id="PF00102">
    <property type="entry name" value="Y_phosphatase"/>
    <property type="match status" value="1"/>
</dbReference>
<evidence type="ECO:0000256" key="11">
    <source>
        <dbReference type="SAM" id="Phobius"/>
    </source>
</evidence>
<keyword evidence="6" id="KW-0904">Protein phosphatase</keyword>
<dbReference type="FunFam" id="3.90.190.10:FF:000020">
    <property type="entry name" value="Tyrosine-protein phosphatase non-receptor type 5"/>
    <property type="match status" value="1"/>
</dbReference>
<dbReference type="GO" id="GO:0004725">
    <property type="term" value="F:protein tyrosine phosphatase activity"/>
    <property type="evidence" value="ECO:0007669"/>
    <property type="project" value="UniProtKB-EC"/>
</dbReference>
<dbReference type="InterPro" id="IPR059011">
    <property type="entry name" value="PTPRR_N"/>
</dbReference>
<dbReference type="InterPro" id="IPR000242">
    <property type="entry name" value="PTP_cat"/>
</dbReference>
<keyword evidence="5" id="KW-0378">Hydrolase</keyword>
<evidence type="ECO:0000256" key="4">
    <source>
        <dbReference type="ARBA" id="ARBA00022692"/>
    </source>
</evidence>
<dbReference type="GO" id="GO:0005886">
    <property type="term" value="C:plasma membrane"/>
    <property type="evidence" value="ECO:0007669"/>
    <property type="project" value="Ensembl"/>
</dbReference>
<dbReference type="PANTHER" id="PTHR46198">
    <property type="entry name" value="PROTEIN-TYROSINE-PHOSPHATASE"/>
    <property type="match status" value="1"/>
</dbReference>
<dbReference type="Ensembl" id="ENSSMRT00000025901.1">
    <property type="protein sequence ID" value="ENSSMRP00000022139.1"/>
    <property type="gene ID" value="ENSSMRG00000017208.1"/>
</dbReference>
<evidence type="ECO:0000256" key="7">
    <source>
        <dbReference type="ARBA" id="ARBA00022989"/>
    </source>
</evidence>
<dbReference type="PANTHER" id="PTHR46198:SF2">
    <property type="entry name" value="RECEPTOR-TYPE TYROSINE-PROTEIN PHOSPHATASE R"/>
    <property type="match status" value="1"/>
</dbReference>
<keyword evidence="4 11" id="KW-0812">Transmembrane</keyword>
<reference evidence="15" key="2">
    <citation type="submission" date="2025-09" db="UniProtKB">
        <authorList>
            <consortium name="Ensembl"/>
        </authorList>
    </citation>
    <scope>IDENTIFICATION</scope>
</reference>
<evidence type="ECO:0000256" key="9">
    <source>
        <dbReference type="PIRSR" id="PIRSR001997-1"/>
    </source>
</evidence>
<dbReference type="AlphaFoldDB" id="A0A8D0DUS6"/>
<evidence type="ECO:0000256" key="8">
    <source>
        <dbReference type="ARBA" id="ARBA00023136"/>
    </source>
</evidence>
<evidence type="ECO:0000256" key="1">
    <source>
        <dbReference type="ARBA" id="ARBA00004308"/>
    </source>
</evidence>
<dbReference type="PRINTS" id="PR00700">
    <property type="entry name" value="PRTYPHPHTASE"/>
</dbReference>
<evidence type="ECO:0000256" key="2">
    <source>
        <dbReference type="ARBA" id="ARBA00013064"/>
    </source>
</evidence>
<feature type="binding site" evidence="10">
    <location>
        <begin position="588"/>
        <end position="594"/>
    </location>
    <ligand>
        <name>substrate</name>
    </ligand>
</feature>
<dbReference type="PROSITE" id="PS50055">
    <property type="entry name" value="TYR_PHOSPHATASE_PTP"/>
    <property type="match status" value="1"/>
</dbReference>
<evidence type="ECO:0000256" key="10">
    <source>
        <dbReference type="PIRSR" id="PIRSR608356-51"/>
    </source>
</evidence>
<feature type="binding site" evidence="10">
    <location>
        <position position="554"/>
    </location>
    <ligand>
        <name>substrate</name>
    </ligand>
</feature>
<dbReference type="GO" id="GO:0005829">
    <property type="term" value="C:cytosol"/>
    <property type="evidence" value="ECO:0007669"/>
    <property type="project" value="Ensembl"/>
</dbReference>
<dbReference type="PROSITE" id="PS50056">
    <property type="entry name" value="TYR_PHOSPHATASE_2"/>
    <property type="match status" value="1"/>
</dbReference>
<dbReference type="GO" id="GO:0038128">
    <property type="term" value="P:ERBB2 signaling pathway"/>
    <property type="evidence" value="ECO:0007669"/>
    <property type="project" value="Ensembl"/>
</dbReference>
<keyword evidence="16" id="KW-1185">Reference proteome</keyword>
<keyword evidence="7 11" id="KW-1133">Transmembrane helix</keyword>
<dbReference type="InterPro" id="IPR003595">
    <property type="entry name" value="Tyr_Pase_cat"/>
</dbReference>
<dbReference type="PRINTS" id="PR01778">
    <property type="entry name" value="KIMPTPASE"/>
</dbReference>
<proteinExistence type="predicted"/>
<dbReference type="EC" id="3.1.3.48" evidence="2"/>
<evidence type="ECO:0000259" key="13">
    <source>
        <dbReference type="PROSITE" id="PS50055"/>
    </source>
</evidence>
<dbReference type="OMA" id="NVQECEN"/>
<protein>
    <recommendedName>
        <fullName evidence="2">protein-tyrosine-phosphatase</fullName>
        <ecNumber evidence="2">3.1.3.48</ecNumber>
    </recommendedName>
</protein>
<comment type="subcellular location">
    <subcellularLocation>
        <location evidence="1">Endomembrane system</location>
    </subcellularLocation>
</comment>
<dbReference type="GO" id="GO:0012505">
    <property type="term" value="C:endomembrane system"/>
    <property type="evidence" value="ECO:0007669"/>
    <property type="project" value="UniProtKB-SubCell"/>
</dbReference>
<sequence length="657" mass="74053">MWKTAACLSVVCLMLHLQAAGCFSGDNDHFLAIHQRKSRKPVFIYQHVESIMKSLDTSDQKDYGHNFHPSSYEKMSKLHPAILVKSAFSRPAYEPSLNLLAVTNEDQEVENLPVPATNIITVTLQMDVNKLNITLLRIFRQGVAAALGLLPQQVHINRLIGKKNCIELFVSPVNRKGVSDTLPSEEVVRSLNINVLHQSLSQFGITEVSPEKNVLQGKHESDKLWSKEGLYAVIIFLSIFVIIVTCLMVLYRLKEKIQFSVRQDKNKKQEIQLSSIPLQRVPSEYKPANRMVQPEQAPKVVDVVIDPQGQCAPEIKPTLSASPSPFRMKPVGLQERRGSNVSLTLDMSSLGSVEPFVAVPTPREKVAMEYLQSASRILTKQQLQDTVANSHLLQTEFMEIPMNFVDPKEIDIPSHGTKNRYKTILPNPVSRVCLKPKNPADALSTYINANYIRGYGGQEKTFIATQGPMINTVNDFWLMVWQEDCPVIVMITKLKEKNEKCVLYWPEKRGIYGKVEVLVNNVQECENYTVRNLTLKQGSQSKYVKHYWYTSWPDHKTPDSAQPLLQLMLDVEEDRMASAGRGPVIVHCSAGIGRTGCFIATTIGCRQLKEEGVVDALSIICQLRLDRGGMVQTSEQYEFVHHALSLYERRISAEAIQ</sequence>
<dbReference type="GeneTree" id="ENSGT00940000157212"/>
<feature type="binding site" evidence="10">
    <location>
        <position position="632"/>
    </location>
    <ligand>
        <name>substrate</name>
    </ligand>
</feature>
<keyword evidence="8 11" id="KW-0472">Membrane</keyword>
<dbReference type="PROSITE" id="PS00383">
    <property type="entry name" value="TYR_PHOSPHATASE_1"/>
    <property type="match status" value="1"/>
</dbReference>
<dbReference type="GO" id="GO:0030054">
    <property type="term" value="C:cell junction"/>
    <property type="evidence" value="ECO:0007669"/>
    <property type="project" value="Ensembl"/>
</dbReference>
<evidence type="ECO:0000313" key="15">
    <source>
        <dbReference type="Ensembl" id="ENSSMRP00000022139.1"/>
    </source>
</evidence>
<keyword evidence="3" id="KW-0597">Phosphoprotein</keyword>
<keyword evidence="12" id="KW-0732">Signal</keyword>
<dbReference type="InterPro" id="IPR016334">
    <property type="entry name" value="Tyr_Pase_rcpt_R/non-rcpt_5"/>
</dbReference>
<dbReference type="SUPFAM" id="SSF52799">
    <property type="entry name" value="(Phosphotyrosine protein) phosphatases II"/>
    <property type="match status" value="1"/>
</dbReference>
<dbReference type="Gene3D" id="3.90.190.10">
    <property type="entry name" value="Protein tyrosine phosphatase superfamily"/>
    <property type="match status" value="1"/>
</dbReference>